<protein>
    <recommendedName>
        <fullName evidence="10">Protein kinase domain-containing protein</fullName>
    </recommendedName>
</protein>
<sequence length="425" mass="47970">MESLEPTVSVVPQENEEKRDEPAENEVTVNPDPNAPITRRGLLMSFLTGKTMEIPENDTLGRCRFVSEFEKLNRIGEGTYGIVYRARDSKTGEIVALKKVRMEHEQDGFPVSGLREISILLSCEHENIVQLIEVVVGKSLESIFLVMEYCEQDLASLLDNMQQPFTESQVKCIMIQVLKGLEYLHKRYIIHRDLKVSNLLMTDKGCVKIADFGLARTFSVPPENMTSRVVTLWYRAPEILFGSKTHTTAIDMWAVGCILGELLCHRPLLPGRTEVHQIELIIDLLGTPSKDIWPEFSSLPLLQNFTLKKQPYNKIKSKFPWLTVAGLRLLNFLFMYDPVKRATAEECLKSTYFKEAPMPCEPQLMPTFPQHRNLKMGAKIDNITLGGSNPPPPAPSIGKAEGLSETIPDPVSELVSTSFQGYVFR</sequence>
<dbReference type="CDD" id="cd07845">
    <property type="entry name" value="STKc_CDK10"/>
    <property type="match status" value="1"/>
</dbReference>
<reference evidence="11 12" key="1">
    <citation type="submission" date="2024-03" db="EMBL/GenBank/DDBJ databases">
        <title>Adaptation during the transition from Ophiocordyceps entomopathogen to insect associate is accompanied by gene loss and intensified selection.</title>
        <authorList>
            <person name="Ward C.M."/>
            <person name="Onetto C.A."/>
            <person name="Borneman A.R."/>
        </authorList>
    </citation>
    <scope>NUCLEOTIDE SEQUENCE [LARGE SCALE GENOMIC DNA]</scope>
    <source>
        <strain evidence="11">AWRI1</strain>
        <tissue evidence="11">Single Adult Female</tissue>
    </source>
</reference>
<dbReference type="PANTHER" id="PTHR24056:SF508">
    <property type="entry name" value="CYCLIN-DEPENDENT KINASE 10"/>
    <property type="match status" value="1"/>
</dbReference>
<dbReference type="InterPro" id="IPR000719">
    <property type="entry name" value="Prot_kinase_dom"/>
</dbReference>
<dbReference type="InterPro" id="IPR017441">
    <property type="entry name" value="Protein_kinase_ATP_BS"/>
</dbReference>
<comment type="caution">
    <text evidence="11">The sequence shown here is derived from an EMBL/GenBank/DDBJ whole genome shotgun (WGS) entry which is preliminary data.</text>
</comment>
<evidence type="ECO:0000256" key="4">
    <source>
        <dbReference type="ARBA" id="ARBA00022741"/>
    </source>
</evidence>
<evidence type="ECO:0000313" key="12">
    <source>
        <dbReference type="Proteomes" id="UP001367676"/>
    </source>
</evidence>
<dbReference type="PROSITE" id="PS50011">
    <property type="entry name" value="PROTEIN_KINASE_DOM"/>
    <property type="match status" value="1"/>
</dbReference>
<gene>
    <name evidence="11" type="ORF">V9T40_005834</name>
</gene>
<dbReference type="Proteomes" id="UP001367676">
    <property type="component" value="Unassembled WGS sequence"/>
</dbReference>
<dbReference type="InterPro" id="IPR050108">
    <property type="entry name" value="CDK"/>
</dbReference>
<keyword evidence="4 7" id="KW-0547">Nucleotide-binding</keyword>
<evidence type="ECO:0000313" key="11">
    <source>
        <dbReference type="EMBL" id="KAK7604648.1"/>
    </source>
</evidence>
<dbReference type="PROSITE" id="PS00107">
    <property type="entry name" value="PROTEIN_KINASE_ATP"/>
    <property type="match status" value="1"/>
</dbReference>
<dbReference type="AlphaFoldDB" id="A0AAN9TUX7"/>
<dbReference type="FunFam" id="1.10.510.10:FF:000533">
    <property type="entry name" value="cyclin-dependent kinase 10"/>
    <property type="match status" value="1"/>
</dbReference>
<dbReference type="InterPro" id="IPR011009">
    <property type="entry name" value="Kinase-like_dom_sf"/>
</dbReference>
<dbReference type="GO" id="GO:0005524">
    <property type="term" value="F:ATP binding"/>
    <property type="evidence" value="ECO:0007669"/>
    <property type="project" value="UniProtKB-UniRule"/>
</dbReference>
<dbReference type="SUPFAM" id="SSF56112">
    <property type="entry name" value="Protein kinase-like (PK-like)"/>
    <property type="match status" value="1"/>
</dbReference>
<dbReference type="GO" id="GO:0005634">
    <property type="term" value="C:nucleus"/>
    <property type="evidence" value="ECO:0007669"/>
    <property type="project" value="TreeGrafter"/>
</dbReference>
<evidence type="ECO:0000256" key="3">
    <source>
        <dbReference type="ARBA" id="ARBA00022679"/>
    </source>
</evidence>
<keyword evidence="12" id="KW-1185">Reference proteome</keyword>
<comment type="similarity">
    <text evidence="1">Belongs to the protein kinase superfamily. CMGC Ser/Thr protein kinase family. CDC2/CDKX subfamily.</text>
</comment>
<feature type="domain" description="Protein kinase" evidence="10">
    <location>
        <begin position="69"/>
        <end position="353"/>
    </location>
</feature>
<feature type="region of interest" description="Disordered" evidence="9">
    <location>
        <begin position="1"/>
        <end position="35"/>
    </location>
</feature>
<dbReference type="InterPro" id="IPR008271">
    <property type="entry name" value="Ser/Thr_kinase_AS"/>
</dbReference>
<dbReference type="GO" id="GO:0004693">
    <property type="term" value="F:cyclin-dependent protein serine/threonine kinase activity"/>
    <property type="evidence" value="ECO:0007669"/>
    <property type="project" value="InterPro"/>
</dbReference>
<dbReference type="Pfam" id="PF00069">
    <property type="entry name" value="Pkinase"/>
    <property type="match status" value="1"/>
</dbReference>
<evidence type="ECO:0000256" key="9">
    <source>
        <dbReference type="SAM" id="MobiDB-lite"/>
    </source>
</evidence>
<evidence type="ECO:0000256" key="6">
    <source>
        <dbReference type="ARBA" id="ARBA00022840"/>
    </source>
</evidence>
<accession>A0AAN9TUX7</accession>
<dbReference type="Gene3D" id="1.10.510.10">
    <property type="entry name" value="Transferase(Phosphotransferase) domain 1"/>
    <property type="match status" value="1"/>
</dbReference>
<keyword evidence="6 7" id="KW-0067">ATP-binding</keyword>
<dbReference type="SMART" id="SM00220">
    <property type="entry name" value="S_TKc"/>
    <property type="match status" value="1"/>
</dbReference>
<evidence type="ECO:0000256" key="1">
    <source>
        <dbReference type="ARBA" id="ARBA00006485"/>
    </source>
</evidence>
<dbReference type="EMBL" id="JBBCAQ010000003">
    <property type="protein sequence ID" value="KAK7604648.1"/>
    <property type="molecule type" value="Genomic_DNA"/>
</dbReference>
<feature type="binding site" evidence="7">
    <location>
        <position position="98"/>
    </location>
    <ligand>
        <name>ATP</name>
        <dbReference type="ChEBI" id="CHEBI:30616"/>
    </ligand>
</feature>
<dbReference type="InterPro" id="IPR044093">
    <property type="entry name" value="STKc_CDK10"/>
</dbReference>
<evidence type="ECO:0000256" key="8">
    <source>
        <dbReference type="RuleBase" id="RU000304"/>
    </source>
</evidence>
<evidence type="ECO:0000256" key="5">
    <source>
        <dbReference type="ARBA" id="ARBA00022777"/>
    </source>
</evidence>
<dbReference type="PROSITE" id="PS00108">
    <property type="entry name" value="PROTEIN_KINASE_ST"/>
    <property type="match status" value="1"/>
</dbReference>
<dbReference type="FunFam" id="3.30.200.20:FF:000256">
    <property type="entry name" value="cyclin-dependent kinase 10 isoform X2"/>
    <property type="match status" value="1"/>
</dbReference>
<dbReference type="GO" id="GO:0007346">
    <property type="term" value="P:regulation of mitotic cell cycle"/>
    <property type="evidence" value="ECO:0007669"/>
    <property type="project" value="InterPro"/>
</dbReference>
<evidence type="ECO:0000256" key="7">
    <source>
        <dbReference type="PROSITE-ProRule" id="PRU10141"/>
    </source>
</evidence>
<dbReference type="PANTHER" id="PTHR24056">
    <property type="entry name" value="CELL DIVISION PROTEIN KINASE"/>
    <property type="match status" value="1"/>
</dbReference>
<dbReference type="Gene3D" id="3.30.200.20">
    <property type="entry name" value="Phosphorylase Kinase, domain 1"/>
    <property type="match status" value="1"/>
</dbReference>
<evidence type="ECO:0000256" key="2">
    <source>
        <dbReference type="ARBA" id="ARBA00022527"/>
    </source>
</evidence>
<proteinExistence type="inferred from homology"/>
<keyword evidence="3" id="KW-0808">Transferase</keyword>
<keyword evidence="2 8" id="KW-0723">Serine/threonine-protein kinase</keyword>
<keyword evidence="5" id="KW-0418">Kinase</keyword>
<name>A0AAN9TUX7_9HEMI</name>
<organism evidence="11 12">
    <name type="scientific">Parthenolecanium corni</name>
    <dbReference type="NCBI Taxonomy" id="536013"/>
    <lineage>
        <taxon>Eukaryota</taxon>
        <taxon>Metazoa</taxon>
        <taxon>Ecdysozoa</taxon>
        <taxon>Arthropoda</taxon>
        <taxon>Hexapoda</taxon>
        <taxon>Insecta</taxon>
        <taxon>Pterygota</taxon>
        <taxon>Neoptera</taxon>
        <taxon>Paraneoptera</taxon>
        <taxon>Hemiptera</taxon>
        <taxon>Sternorrhyncha</taxon>
        <taxon>Coccoidea</taxon>
        <taxon>Coccidae</taxon>
        <taxon>Parthenolecanium</taxon>
    </lineage>
</organism>
<evidence type="ECO:0000259" key="10">
    <source>
        <dbReference type="PROSITE" id="PS50011"/>
    </source>
</evidence>